<evidence type="ECO:0000313" key="1">
    <source>
        <dbReference type="EMBL" id="KAJ4385781.1"/>
    </source>
</evidence>
<dbReference type="Proteomes" id="UP001140453">
    <property type="component" value="Unassembled WGS sequence"/>
</dbReference>
<dbReference type="AlphaFoldDB" id="A0A9W9CT18"/>
<evidence type="ECO:0000313" key="2">
    <source>
        <dbReference type="Proteomes" id="UP001140453"/>
    </source>
</evidence>
<protein>
    <submittedName>
        <fullName evidence="1">Uncharacterized protein</fullName>
    </submittedName>
</protein>
<name>A0A9W9CT18_9PEZI</name>
<proteinExistence type="predicted"/>
<dbReference type="EMBL" id="JAPEVB010000007">
    <property type="protein sequence ID" value="KAJ4385781.1"/>
    <property type="molecule type" value="Genomic_DNA"/>
</dbReference>
<organism evidence="1 2">
    <name type="scientific">Gnomoniopsis smithogilvyi</name>
    <dbReference type="NCBI Taxonomy" id="1191159"/>
    <lineage>
        <taxon>Eukaryota</taxon>
        <taxon>Fungi</taxon>
        <taxon>Dikarya</taxon>
        <taxon>Ascomycota</taxon>
        <taxon>Pezizomycotina</taxon>
        <taxon>Sordariomycetes</taxon>
        <taxon>Sordariomycetidae</taxon>
        <taxon>Diaporthales</taxon>
        <taxon>Gnomoniaceae</taxon>
        <taxon>Gnomoniopsis</taxon>
    </lineage>
</organism>
<reference evidence="1" key="1">
    <citation type="submission" date="2022-10" db="EMBL/GenBank/DDBJ databases">
        <title>Tapping the CABI collections for fungal endophytes: first genome assemblies for Collariella, Neodidymelliopsis, Ascochyta clinopodiicola, Didymella pomorum, Didymosphaeria variabile, Neocosmospora piperis and Neocucurbitaria cava.</title>
        <authorList>
            <person name="Hill R."/>
        </authorList>
    </citation>
    <scope>NUCLEOTIDE SEQUENCE</scope>
    <source>
        <strain evidence="1">IMI 355082</strain>
    </source>
</reference>
<comment type="caution">
    <text evidence="1">The sequence shown here is derived from an EMBL/GenBank/DDBJ whole genome shotgun (WGS) entry which is preliminary data.</text>
</comment>
<gene>
    <name evidence="1" type="ORF">N0V93_010212</name>
</gene>
<keyword evidence="2" id="KW-1185">Reference proteome</keyword>
<sequence length="201" mass="22421">MTLGAEMVSLGMPQSQLENAAMNKVVYHIHDVRSLADKPMNEVSWPDRPQAGMSRNSALHSIEEGRSWPHCPLVSRILDLPYEALSSSFESLSQRVILKRMGNKGSANVASSSSPLSGLPISMFKALFAPRLIANRRQTRSVTSRNGMPGLIITLWPFYAILDSRVKGEDVEYMIKRTKGKPAWRPSLDLRDTPKKMECVP</sequence>
<accession>A0A9W9CT18</accession>